<dbReference type="AlphaFoldDB" id="A0A084SN89"/>
<gene>
    <name evidence="2" type="ORF">Q664_31905</name>
</gene>
<dbReference type="GO" id="GO:0009166">
    <property type="term" value="P:nucleotide catabolic process"/>
    <property type="evidence" value="ECO:0007669"/>
    <property type="project" value="InterPro"/>
</dbReference>
<evidence type="ECO:0000313" key="3">
    <source>
        <dbReference type="Proteomes" id="UP000028547"/>
    </source>
</evidence>
<dbReference type="Proteomes" id="UP000028547">
    <property type="component" value="Unassembled WGS sequence"/>
</dbReference>
<dbReference type="PANTHER" id="PTHR11575">
    <property type="entry name" value="5'-NUCLEOTIDASE-RELATED"/>
    <property type="match status" value="1"/>
</dbReference>
<dbReference type="Gene3D" id="3.60.21.10">
    <property type="match status" value="1"/>
</dbReference>
<reference evidence="2 3" key="1">
    <citation type="submission" date="2014-07" db="EMBL/GenBank/DDBJ databases">
        <title>Draft Genome Sequence of Gephyronic Acid Producer, Cystobacter violaceus Strain Cb vi76.</title>
        <authorList>
            <person name="Stevens D.C."/>
            <person name="Young J."/>
            <person name="Carmichael R."/>
            <person name="Tan J."/>
            <person name="Taylor R.E."/>
        </authorList>
    </citation>
    <scope>NUCLEOTIDE SEQUENCE [LARGE SCALE GENOMIC DNA]</scope>
    <source>
        <strain evidence="2 3">Cb vi76</strain>
    </source>
</reference>
<evidence type="ECO:0000256" key="1">
    <source>
        <dbReference type="SAM" id="Coils"/>
    </source>
</evidence>
<dbReference type="InterPro" id="IPR006179">
    <property type="entry name" value="5_nucleotidase/apyrase"/>
</dbReference>
<keyword evidence="1" id="KW-0175">Coiled coil</keyword>
<evidence type="ECO:0000313" key="2">
    <source>
        <dbReference type="EMBL" id="KFA89924.1"/>
    </source>
</evidence>
<dbReference type="InterPro" id="IPR029052">
    <property type="entry name" value="Metallo-depent_PP-like"/>
</dbReference>
<feature type="coiled-coil region" evidence="1">
    <location>
        <begin position="209"/>
        <end position="236"/>
    </location>
</feature>
<dbReference type="GO" id="GO:0016787">
    <property type="term" value="F:hydrolase activity"/>
    <property type="evidence" value="ECO:0007669"/>
    <property type="project" value="InterPro"/>
</dbReference>
<protein>
    <submittedName>
        <fullName evidence="2">5'-nucleotidase</fullName>
    </submittedName>
</protein>
<comment type="caution">
    <text evidence="2">The sequence shown here is derived from an EMBL/GenBank/DDBJ whole genome shotgun (WGS) entry which is preliminary data.</text>
</comment>
<name>A0A084SN89_9BACT</name>
<dbReference type="SUPFAM" id="SSF56300">
    <property type="entry name" value="Metallo-dependent phosphatases"/>
    <property type="match status" value="1"/>
</dbReference>
<proteinExistence type="predicted"/>
<dbReference type="EMBL" id="JPMI01000230">
    <property type="protein sequence ID" value="KFA89924.1"/>
    <property type="molecule type" value="Genomic_DNA"/>
</dbReference>
<organism evidence="2 3">
    <name type="scientific">Archangium violaceum Cb vi76</name>
    <dbReference type="NCBI Taxonomy" id="1406225"/>
    <lineage>
        <taxon>Bacteria</taxon>
        <taxon>Pseudomonadati</taxon>
        <taxon>Myxococcota</taxon>
        <taxon>Myxococcia</taxon>
        <taxon>Myxococcales</taxon>
        <taxon>Cystobacterineae</taxon>
        <taxon>Archangiaceae</taxon>
        <taxon>Archangium</taxon>
    </lineage>
</organism>
<sequence length="303" mass="32621">MLVLDAGNALFKFAAKGSDPKEKERATLLLETMDALGTTAMAVGERDLTLGTDFLLRASKDRKMKLLSANLVDAGGKPLFPASTVVTVGGVKFGLVGLSPEGPVPGQKGVVGRPPVPAAIAESRRLRTQEKVDVVVVLAAMPYMEATRLSMESGNAVDLILQSHDRRGQGMAQRNDFATLVPTGERGRELGHLTLSVGGKGPFVDLSGTERARQNLKMLEANLQQARRSLAAAKDERTRKTWEETLSDFEARQKALALEVESGKQGTERSLRLSYIALGGNIQDDPEVKKRVERIEPPGSASH</sequence>
<dbReference type="PANTHER" id="PTHR11575:SF24">
    <property type="entry name" value="5'-NUCLEOTIDASE"/>
    <property type="match status" value="1"/>
</dbReference>
<accession>A0A084SN89</accession>
<dbReference type="RefSeq" id="WP_043403685.1">
    <property type="nucleotide sequence ID" value="NZ_JPMI01000230.1"/>
</dbReference>